<protein>
    <submittedName>
        <fullName evidence="1">HIGH-POTENTIAL IRON-SULFUR PROTEIN sulfur cluster, electron transport</fullName>
    </submittedName>
</protein>
<accession>A0A8S5V678</accession>
<name>A0A8S5V678_9CAUD</name>
<organism evidence="1">
    <name type="scientific">Siphoviridae sp. ctmqu18</name>
    <dbReference type="NCBI Taxonomy" id="2825655"/>
    <lineage>
        <taxon>Viruses</taxon>
        <taxon>Duplodnaviria</taxon>
        <taxon>Heunggongvirae</taxon>
        <taxon>Uroviricota</taxon>
        <taxon>Caudoviricetes</taxon>
    </lineage>
</organism>
<proteinExistence type="predicted"/>
<sequence>MIEQDKMCANCKWYEPFVGVCFNGYSLRCADFVDDEYYCAAWEGKSRED</sequence>
<reference evidence="1" key="1">
    <citation type="journal article" date="2021" name="Proc. Natl. Acad. Sci. U.S.A.">
        <title>A Catalog of Tens of Thousands of Viruses from Human Metagenomes Reveals Hidden Associations with Chronic Diseases.</title>
        <authorList>
            <person name="Tisza M.J."/>
            <person name="Buck C.B."/>
        </authorList>
    </citation>
    <scope>NUCLEOTIDE SEQUENCE</scope>
    <source>
        <strain evidence="1">Ctmqu18</strain>
    </source>
</reference>
<evidence type="ECO:0000313" key="1">
    <source>
        <dbReference type="EMBL" id="DAG02249.1"/>
    </source>
</evidence>
<dbReference type="EMBL" id="BK016207">
    <property type="protein sequence ID" value="DAG02249.1"/>
    <property type="molecule type" value="Genomic_DNA"/>
</dbReference>